<gene>
    <name evidence="2" type="ORF">DFH08DRAFT_872054</name>
</gene>
<dbReference type="AlphaFoldDB" id="A0AAD7ENJ7"/>
<evidence type="ECO:0000313" key="2">
    <source>
        <dbReference type="EMBL" id="KAJ7343202.1"/>
    </source>
</evidence>
<sequence>MDSSPEATPPTDQAGLLSLPPEIRLKIWKPVLQRTPAEAVEQFTNIAQYLNPDIFHQLGEESYLTSVCSSDVKSQPPPNLLRVCKLINAEATPLLYANTIIVEMPTGEARHQRFLTAHARLVARLRRPRPIPIRRVLLVVHAGNYYRSAEDVIPEDAPLVADLCESLAVATHGDPLEWLHVHVADWTIPETFGHNQRGVGVRLLRGLGLLSCAQVNISMMVVSASQQLEWAMHQPGRTMPLVWLHGELEVFLNKYVPEDGLSDQAQVGNPKAFFLRQSIEAANQLNGDLFFSNFEAALDSVGDNAIEEVNRLRRLRHGEDISLTPEPLSEESPPNSADEDSSDEDSLSASEETASLPDGGATAVVAESDGSS</sequence>
<evidence type="ECO:0000256" key="1">
    <source>
        <dbReference type="SAM" id="MobiDB-lite"/>
    </source>
</evidence>
<name>A0AAD7ENJ7_9AGAR</name>
<comment type="caution">
    <text evidence="2">The sequence shown here is derived from an EMBL/GenBank/DDBJ whole genome shotgun (WGS) entry which is preliminary data.</text>
</comment>
<protein>
    <submittedName>
        <fullName evidence="2">Uncharacterized protein</fullName>
    </submittedName>
</protein>
<dbReference type="EMBL" id="JARIHO010000023">
    <property type="protein sequence ID" value="KAJ7343202.1"/>
    <property type="molecule type" value="Genomic_DNA"/>
</dbReference>
<accession>A0AAD7ENJ7</accession>
<organism evidence="2 3">
    <name type="scientific">Mycena albidolilacea</name>
    <dbReference type="NCBI Taxonomy" id="1033008"/>
    <lineage>
        <taxon>Eukaryota</taxon>
        <taxon>Fungi</taxon>
        <taxon>Dikarya</taxon>
        <taxon>Basidiomycota</taxon>
        <taxon>Agaricomycotina</taxon>
        <taxon>Agaricomycetes</taxon>
        <taxon>Agaricomycetidae</taxon>
        <taxon>Agaricales</taxon>
        <taxon>Marasmiineae</taxon>
        <taxon>Mycenaceae</taxon>
        <taxon>Mycena</taxon>
    </lineage>
</organism>
<proteinExistence type="predicted"/>
<feature type="compositionally biased region" description="Low complexity" evidence="1">
    <location>
        <begin position="347"/>
        <end position="357"/>
    </location>
</feature>
<keyword evidence="3" id="KW-1185">Reference proteome</keyword>
<dbReference type="Proteomes" id="UP001218218">
    <property type="component" value="Unassembled WGS sequence"/>
</dbReference>
<feature type="compositionally biased region" description="Acidic residues" evidence="1">
    <location>
        <begin position="337"/>
        <end position="346"/>
    </location>
</feature>
<feature type="region of interest" description="Disordered" evidence="1">
    <location>
        <begin position="317"/>
        <end position="372"/>
    </location>
</feature>
<reference evidence="2" key="1">
    <citation type="submission" date="2023-03" db="EMBL/GenBank/DDBJ databases">
        <title>Massive genome expansion in bonnet fungi (Mycena s.s.) driven by repeated elements and novel gene families across ecological guilds.</title>
        <authorList>
            <consortium name="Lawrence Berkeley National Laboratory"/>
            <person name="Harder C.B."/>
            <person name="Miyauchi S."/>
            <person name="Viragh M."/>
            <person name="Kuo A."/>
            <person name="Thoen E."/>
            <person name="Andreopoulos B."/>
            <person name="Lu D."/>
            <person name="Skrede I."/>
            <person name="Drula E."/>
            <person name="Henrissat B."/>
            <person name="Morin E."/>
            <person name="Kohler A."/>
            <person name="Barry K."/>
            <person name="LaButti K."/>
            <person name="Morin E."/>
            <person name="Salamov A."/>
            <person name="Lipzen A."/>
            <person name="Mereny Z."/>
            <person name="Hegedus B."/>
            <person name="Baldrian P."/>
            <person name="Stursova M."/>
            <person name="Weitz H."/>
            <person name="Taylor A."/>
            <person name="Grigoriev I.V."/>
            <person name="Nagy L.G."/>
            <person name="Martin F."/>
            <person name="Kauserud H."/>
        </authorList>
    </citation>
    <scope>NUCLEOTIDE SEQUENCE</scope>
    <source>
        <strain evidence="2">CBHHK002</strain>
    </source>
</reference>
<feature type="compositionally biased region" description="Low complexity" evidence="1">
    <location>
        <begin position="322"/>
        <end position="336"/>
    </location>
</feature>
<evidence type="ECO:0000313" key="3">
    <source>
        <dbReference type="Proteomes" id="UP001218218"/>
    </source>
</evidence>